<dbReference type="OrthoDB" id="2803776at2759"/>
<feature type="transmembrane region" description="Helical" evidence="2">
    <location>
        <begin position="147"/>
        <end position="170"/>
    </location>
</feature>
<evidence type="ECO:0000313" key="4">
    <source>
        <dbReference type="EMBL" id="EIW52030.1"/>
    </source>
</evidence>
<evidence type="ECO:0000256" key="2">
    <source>
        <dbReference type="SAM" id="Phobius"/>
    </source>
</evidence>
<dbReference type="PANTHER" id="PTHR16861">
    <property type="entry name" value="GLYCOPROTEIN 38"/>
    <property type="match status" value="1"/>
</dbReference>
<dbReference type="OMA" id="NISQCVP"/>
<keyword evidence="2" id="KW-1133">Transmembrane helix</keyword>
<accession>R7S8L6</accession>
<keyword evidence="5" id="KW-1185">Reference proteome</keyword>
<keyword evidence="2" id="KW-0472">Membrane</keyword>
<evidence type="ECO:0000313" key="5">
    <source>
        <dbReference type="Proteomes" id="UP000054317"/>
    </source>
</evidence>
<feature type="signal peptide" evidence="3">
    <location>
        <begin position="1"/>
        <end position="16"/>
    </location>
</feature>
<feature type="region of interest" description="Disordered" evidence="1">
    <location>
        <begin position="103"/>
        <end position="140"/>
    </location>
</feature>
<dbReference type="EMBL" id="JH711797">
    <property type="protein sequence ID" value="EIW52030.1"/>
    <property type="molecule type" value="Genomic_DNA"/>
</dbReference>
<proteinExistence type="predicted"/>
<protein>
    <recommendedName>
        <fullName evidence="6">Mid2 domain-containing protein</fullName>
    </recommendedName>
</protein>
<evidence type="ECO:0008006" key="6">
    <source>
        <dbReference type="Google" id="ProtNLM"/>
    </source>
</evidence>
<keyword evidence="2" id="KW-0812">Transmembrane</keyword>
<keyword evidence="3" id="KW-0732">Signal</keyword>
<dbReference type="KEGG" id="tvs:TRAVEDRAFT_54010"/>
<feature type="compositionally biased region" description="Low complexity" evidence="1">
    <location>
        <begin position="112"/>
        <end position="125"/>
    </location>
</feature>
<name>R7S8L6_TRAVS</name>
<feature type="chain" id="PRO_5004444692" description="Mid2 domain-containing protein" evidence="3">
    <location>
        <begin position="17"/>
        <end position="253"/>
    </location>
</feature>
<organism evidence="4 5">
    <name type="scientific">Trametes versicolor (strain FP-101664)</name>
    <name type="common">White-rot fungus</name>
    <name type="synonym">Coriolus versicolor</name>
    <dbReference type="NCBI Taxonomy" id="717944"/>
    <lineage>
        <taxon>Eukaryota</taxon>
        <taxon>Fungi</taxon>
        <taxon>Dikarya</taxon>
        <taxon>Basidiomycota</taxon>
        <taxon>Agaricomycotina</taxon>
        <taxon>Agaricomycetes</taxon>
        <taxon>Polyporales</taxon>
        <taxon>Polyporaceae</taxon>
        <taxon>Trametes</taxon>
    </lineage>
</organism>
<evidence type="ECO:0000256" key="3">
    <source>
        <dbReference type="SAM" id="SignalP"/>
    </source>
</evidence>
<reference evidence="5" key="1">
    <citation type="journal article" date="2012" name="Science">
        <title>The Paleozoic origin of enzymatic lignin decomposition reconstructed from 31 fungal genomes.</title>
        <authorList>
            <person name="Floudas D."/>
            <person name="Binder M."/>
            <person name="Riley R."/>
            <person name="Barry K."/>
            <person name="Blanchette R.A."/>
            <person name="Henrissat B."/>
            <person name="Martinez A.T."/>
            <person name="Otillar R."/>
            <person name="Spatafora J.W."/>
            <person name="Yadav J.S."/>
            <person name="Aerts A."/>
            <person name="Benoit I."/>
            <person name="Boyd A."/>
            <person name="Carlson A."/>
            <person name="Copeland A."/>
            <person name="Coutinho P.M."/>
            <person name="de Vries R.P."/>
            <person name="Ferreira P."/>
            <person name="Findley K."/>
            <person name="Foster B."/>
            <person name="Gaskell J."/>
            <person name="Glotzer D."/>
            <person name="Gorecki P."/>
            <person name="Heitman J."/>
            <person name="Hesse C."/>
            <person name="Hori C."/>
            <person name="Igarashi K."/>
            <person name="Jurgens J.A."/>
            <person name="Kallen N."/>
            <person name="Kersten P."/>
            <person name="Kohler A."/>
            <person name="Kuees U."/>
            <person name="Kumar T.K.A."/>
            <person name="Kuo A."/>
            <person name="LaButti K."/>
            <person name="Larrondo L.F."/>
            <person name="Lindquist E."/>
            <person name="Ling A."/>
            <person name="Lombard V."/>
            <person name="Lucas S."/>
            <person name="Lundell T."/>
            <person name="Martin R."/>
            <person name="McLaughlin D.J."/>
            <person name="Morgenstern I."/>
            <person name="Morin E."/>
            <person name="Murat C."/>
            <person name="Nagy L.G."/>
            <person name="Nolan M."/>
            <person name="Ohm R.A."/>
            <person name="Patyshakuliyeva A."/>
            <person name="Rokas A."/>
            <person name="Ruiz-Duenas F.J."/>
            <person name="Sabat G."/>
            <person name="Salamov A."/>
            <person name="Samejima M."/>
            <person name="Schmutz J."/>
            <person name="Slot J.C."/>
            <person name="St John F."/>
            <person name="Stenlid J."/>
            <person name="Sun H."/>
            <person name="Sun S."/>
            <person name="Syed K."/>
            <person name="Tsang A."/>
            <person name="Wiebenga A."/>
            <person name="Young D."/>
            <person name="Pisabarro A."/>
            <person name="Eastwood D.C."/>
            <person name="Martin F."/>
            <person name="Cullen D."/>
            <person name="Grigoriev I.V."/>
            <person name="Hibbett D.S."/>
        </authorList>
    </citation>
    <scope>NUCLEOTIDE SEQUENCE [LARGE SCALE GENOMIC DNA]</scope>
    <source>
        <strain evidence="5">FP-101664</strain>
    </source>
</reference>
<gene>
    <name evidence="4" type="ORF">TRAVEDRAFT_54010</name>
</gene>
<dbReference type="PANTHER" id="PTHR16861:SF4">
    <property type="entry name" value="SH3 DOMAIN PROTEIN (AFU_ORTHOLOGUE AFUA_1G13610)"/>
    <property type="match status" value="1"/>
</dbReference>
<dbReference type="AlphaFoldDB" id="R7S8L6"/>
<dbReference type="GeneID" id="19417285"/>
<sequence length="253" mass="26340">MFSILVFAALNAQSQGITIQLPTNISQCVPATIKWSGGVAPYALIASPNPVTVVDIVRVYINITGNFFDWTPSFDTQTYVFLSLSDSTGAVARSGGFIPSASNDTSCLRSQPAPTSSSPEATSTAEEGESANSPSTDTGSRGLNGGAIAGIVVGSLVAAVVLAFLALWISRMRALAARKRARASPSHWQALSDISSRRGGYAFDGGAAQLEKHADKSASPIFALNQSSSLVEDVSPHRAVAEPLPQYPPTSPV</sequence>
<dbReference type="RefSeq" id="XP_008045133.1">
    <property type="nucleotide sequence ID" value="XM_008046942.1"/>
</dbReference>
<dbReference type="Proteomes" id="UP000054317">
    <property type="component" value="Unassembled WGS sequence"/>
</dbReference>
<evidence type="ECO:0000256" key="1">
    <source>
        <dbReference type="SAM" id="MobiDB-lite"/>
    </source>
</evidence>